<accession>A0A0H3ZRT2</accession>
<sequence>MGECSKELKRKPTIASGLFVVVILWFDCFYFNLKTMT</sequence>
<reference evidence="2" key="1">
    <citation type="journal article" date="2015" name="MBio">
        <title>Eco-Evolutionary Dynamics of Episomes among Ecologically Cohesive Bacterial Populations.</title>
        <authorList>
            <person name="Xue H."/>
            <person name="Cordero O.X."/>
            <person name="Camas F.M."/>
            <person name="Trimble W."/>
            <person name="Meyer F."/>
            <person name="Guglielmini J."/>
            <person name="Rocha E.P."/>
            <person name="Polz M.F."/>
        </authorList>
    </citation>
    <scope>NUCLEOTIDE SEQUENCE</scope>
    <source>
        <strain evidence="2">FF_59</strain>
    </source>
</reference>
<keyword evidence="1" id="KW-0812">Transmembrane</keyword>
<keyword evidence="1" id="KW-1133">Transmembrane helix</keyword>
<proteinExistence type="predicted"/>
<evidence type="ECO:0000256" key="1">
    <source>
        <dbReference type="SAM" id="Phobius"/>
    </source>
</evidence>
<feature type="transmembrane region" description="Helical" evidence="1">
    <location>
        <begin position="12"/>
        <end position="33"/>
    </location>
</feature>
<keyword evidence="1" id="KW-0472">Membrane</keyword>
<dbReference type="EMBL" id="KP795500">
    <property type="protein sequence ID" value="AKN36574.1"/>
    <property type="molecule type" value="Genomic_DNA"/>
</dbReference>
<protein>
    <submittedName>
        <fullName evidence="2">Uncharacterized protein</fullName>
    </submittedName>
</protein>
<name>A0A0H3ZRT2_9VIBR</name>
<dbReference type="AlphaFoldDB" id="A0A0H3ZRT2"/>
<evidence type="ECO:0000313" key="2">
    <source>
        <dbReference type="EMBL" id="AKN36574.1"/>
    </source>
</evidence>
<organism evidence="2">
    <name type="scientific">Vibrio tasmaniensis</name>
    <dbReference type="NCBI Taxonomy" id="212663"/>
    <lineage>
        <taxon>Bacteria</taxon>
        <taxon>Pseudomonadati</taxon>
        <taxon>Pseudomonadota</taxon>
        <taxon>Gammaproteobacteria</taxon>
        <taxon>Vibrionales</taxon>
        <taxon>Vibrionaceae</taxon>
        <taxon>Vibrio</taxon>
    </lineage>
</organism>